<evidence type="ECO:0000313" key="3">
    <source>
        <dbReference type="WBParaSite" id="PSAMB.scaffold15887size1458.g36701.t1"/>
    </source>
</evidence>
<name>A0A914V676_9BILA</name>
<protein>
    <submittedName>
        <fullName evidence="3">Uncharacterized protein</fullName>
    </submittedName>
</protein>
<keyword evidence="2" id="KW-1185">Reference proteome</keyword>
<dbReference type="WBParaSite" id="PSAMB.scaffold15887size1458.g36701.t1">
    <property type="protein sequence ID" value="PSAMB.scaffold15887size1458.g36701.t1"/>
    <property type="gene ID" value="PSAMB.scaffold15887size1458.g36701"/>
</dbReference>
<reference evidence="3" key="1">
    <citation type="submission" date="2022-11" db="UniProtKB">
        <authorList>
            <consortium name="WormBaseParasite"/>
        </authorList>
    </citation>
    <scope>IDENTIFICATION</scope>
</reference>
<dbReference type="AlphaFoldDB" id="A0A914V676"/>
<organism evidence="2 3">
    <name type="scientific">Plectus sambesii</name>
    <dbReference type="NCBI Taxonomy" id="2011161"/>
    <lineage>
        <taxon>Eukaryota</taxon>
        <taxon>Metazoa</taxon>
        <taxon>Ecdysozoa</taxon>
        <taxon>Nematoda</taxon>
        <taxon>Chromadorea</taxon>
        <taxon>Plectida</taxon>
        <taxon>Plectina</taxon>
        <taxon>Plectoidea</taxon>
        <taxon>Plectidae</taxon>
        <taxon>Plectus</taxon>
    </lineage>
</organism>
<evidence type="ECO:0000256" key="1">
    <source>
        <dbReference type="SAM" id="MobiDB-lite"/>
    </source>
</evidence>
<accession>A0A914V676</accession>
<feature type="region of interest" description="Disordered" evidence="1">
    <location>
        <begin position="1"/>
        <end position="22"/>
    </location>
</feature>
<proteinExistence type="predicted"/>
<sequence length="22" mass="2382">MEWAQQLAQYPGGGSGWLMSSP</sequence>
<dbReference type="Proteomes" id="UP000887566">
    <property type="component" value="Unplaced"/>
</dbReference>
<evidence type="ECO:0000313" key="2">
    <source>
        <dbReference type="Proteomes" id="UP000887566"/>
    </source>
</evidence>